<gene>
    <name evidence="1" type="ORF">C7H61_00815</name>
</gene>
<dbReference type="OrthoDB" id="1269202at2"/>
<dbReference type="Proteomes" id="UP000238430">
    <property type="component" value="Unassembled WGS sequence"/>
</dbReference>
<dbReference type="RefSeq" id="WP_106676297.1">
    <property type="nucleotide sequence ID" value="NZ_JACHWV010000010.1"/>
</dbReference>
<accession>A0A2T1NNP4</accession>
<protein>
    <recommendedName>
        <fullName evidence="3">Initiator Rep protein domain-containing protein</fullName>
    </recommendedName>
</protein>
<name>A0A2T1NNP4_9FLAO</name>
<comment type="caution">
    <text evidence="1">The sequence shown here is derived from an EMBL/GenBank/DDBJ whole genome shotgun (WGS) entry which is preliminary data.</text>
</comment>
<evidence type="ECO:0000313" key="2">
    <source>
        <dbReference type="Proteomes" id="UP000238430"/>
    </source>
</evidence>
<dbReference type="EMBL" id="PXOT01000010">
    <property type="protein sequence ID" value="PSG94508.1"/>
    <property type="molecule type" value="Genomic_DNA"/>
</dbReference>
<organism evidence="1 2">
    <name type="scientific">Mesoflavibacter zeaxanthinifaciens subsp. sabulilitoris</name>
    <dbReference type="NCBI Taxonomy" id="1520893"/>
    <lineage>
        <taxon>Bacteria</taxon>
        <taxon>Pseudomonadati</taxon>
        <taxon>Bacteroidota</taxon>
        <taxon>Flavobacteriia</taxon>
        <taxon>Flavobacteriales</taxon>
        <taxon>Flavobacteriaceae</taxon>
        <taxon>Mesoflavibacter</taxon>
    </lineage>
</organism>
<sequence>MPATSMIVKKEFPNLPPTDTIRFSQEFVHTFFFDDEKKMIDVPMDAIRIIFKIASDLRNSQYQDKNTYQLNLFDKEFLNENNTFATFNFSLSEVSLNRNTSRVKDALQFLVEYKKGWYKSKNQDGKTVSSYGGLISSPSYTKGRTTFLVSSYWLKKLAYLPKYNNTFFKLVFNVSNNKHILFHFWLITIPDYGTQVNFETFNTRYNLNYKDAKSLTKGFLKPIKKTLDQYSFKSFNYSYKKDSINIVPYVVTSLDNVKPETKKTLNISQKLHYWKLRHKLSDKHITTLKTLFNNDGSAIYLLNDAYKLFTAACRKVGKKTTSFTSDQFMKEFQTHIIEHYKTTKAFQLMKNGYPKIV</sequence>
<proteinExistence type="predicted"/>
<evidence type="ECO:0000313" key="1">
    <source>
        <dbReference type="EMBL" id="PSG94508.1"/>
    </source>
</evidence>
<keyword evidence="2" id="KW-1185">Reference proteome</keyword>
<reference evidence="1 2" key="1">
    <citation type="submission" date="2018-03" db="EMBL/GenBank/DDBJ databases">
        <title>Mesoflavibacter sp. HG37 and Mesoflavibacter sp. HG96 sp.nov., two marine bacteria isolated from seawater of Western Pacific Ocean.</title>
        <authorList>
            <person name="Cheng H."/>
            <person name="Wu Y.-H."/>
            <person name="Guo L.-L."/>
            <person name="Xu X.-W."/>
        </authorList>
    </citation>
    <scope>NUCLEOTIDE SEQUENCE [LARGE SCALE GENOMIC DNA]</scope>
    <source>
        <strain evidence="1 2">KCTC 42117</strain>
    </source>
</reference>
<evidence type="ECO:0008006" key="3">
    <source>
        <dbReference type="Google" id="ProtNLM"/>
    </source>
</evidence>
<dbReference type="AlphaFoldDB" id="A0A2T1NNP4"/>